<dbReference type="Pfam" id="PF12872">
    <property type="entry name" value="OST-HTH"/>
    <property type="match status" value="1"/>
</dbReference>
<gene>
    <name evidence="11" type="primary">LOC107223128</name>
</gene>
<dbReference type="PROSITE" id="PS50137">
    <property type="entry name" value="DS_RBD"/>
    <property type="match status" value="1"/>
</dbReference>
<evidence type="ECO:0000256" key="3">
    <source>
        <dbReference type="ARBA" id="ARBA00022737"/>
    </source>
</evidence>
<evidence type="ECO:0000313" key="10">
    <source>
        <dbReference type="Proteomes" id="UP000829291"/>
    </source>
</evidence>
<dbReference type="GeneID" id="107223128"/>
<keyword evidence="4" id="KW-0221">Differentiation</keyword>
<dbReference type="PANTHER" id="PTHR22948">
    <property type="entry name" value="TUDOR DOMAIN CONTAINING PROTEIN"/>
    <property type="match status" value="1"/>
</dbReference>
<dbReference type="SMART" id="SM00333">
    <property type="entry name" value="TUDOR"/>
    <property type="match status" value="3"/>
</dbReference>
<evidence type="ECO:0000256" key="5">
    <source>
        <dbReference type="PROSITE-ProRule" id="PRU00266"/>
    </source>
</evidence>
<feature type="region of interest" description="Disordered" evidence="6">
    <location>
        <begin position="893"/>
        <end position="924"/>
    </location>
</feature>
<evidence type="ECO:0000259" key="9">
    <source>
        <dbReference type="PROSITE" id="PS51644"/>
    </source>
</evidence>
<keyword evidence="3" id="KW-0677">Repeat</keyword>
<dbReference type="GO" id="GO:0007283">
    <property type="term" value="P:spermatogenesis"/>
    <property type="evidence" value="ECO:0007669"/>
    <property type="project" value="UniProtKB-KW"/>
</dbReference>
<dbReference type="GO" id="GO:0005737">
    <property type="term" value="C:cytoplasm"/>
    <property type="evidence" value="ECO:0007669"/>
    <property type="project" value="UniProtKB-SubCell"/>
</dbReference>
<dbReference type="PROSITE" id="PS50304">
    <property type="entry name" value="TUDOR"/>
    <property type="match status" value="2"/>
</dbReference>
<dbReference type="KEGG" id="nlo:107223128"/>
<evidence type="ECO:0000256" key="6">
    <source>
        <dbReference type="SAM" id="MobiDB-lite"/>
    </source>
</evidence>
<feature type="domain" description="DRBM" evidence="7">
    <location>
        <begin position="318"/>
        <end position="390"/>
    </location>
</feature>
<dbReference type="Pfam" id="PF00567">
    <property type="entry name" value="TUDOR"/>
    <property type="match status" value="3"/>
</dbReference>
<dbReference type="InterPro" id="IPR025605">
    <property type="entry name" value="OST-HTH/LOTUS_dom"/>
</dbReference>
<keyword evidence="2" id="KW-0963">Cytoplasm</keyword>
<dbReference type="AlphaFoldDB" id="A0A6J0BV10"/>
<dbReference type="Gene3D" id="3.30.160.20">
    <property type="match status" value="1"/>
</dbReference>
<comment type="subcellular location">
    <subcellularLocation>
        <location evidence="1">Cytoplasm</location>
    </subcellularLocation>
</comment>
<dbReference type="FunCoup" id="A0A6J0BV10">
    <property type="interactions" value="120"/>
</dbReference>
<dbReference type="GO" id="GO:0003723">
    <property type="term" value="F:RNA binding"/>
    <property type="evidence" value="ECO:0007669"/>
    <property type="project" value="UniProtKB-UniRule"/>
</dbReference>
<dbReference type="InterPro" id="IPR050621">
    <property type="entry name" value="Tudor_domain_containing"/>
</dbReference>
<evidence type="ECO:0000259" key="7">
    <source>
        <dbReference type="PROSITE" id="PS50137"/>
    </source>
</evidence>
<feature type="domain" description="Tudor" evidence="8">
    <location>
        <begin position="755"/>
        <end position="814"/>
    </location>
</feature>
<dbReference type="RefSeq" id="XP_015518204.2">
    <property type="nucleotide sequence ID" value="XM_015662718.2"/>
</dbReference>
<evidence type="ECO:0000256" key="2">
    <source>
        <dbReference type="ARBA" id="ARBA00022490"/>
    </source>
</evidence>
<proteinExistence type="predicted"/>
<dbReference type="CDD" id="cd09972">
    <property type="entry name" value="LOTUS_TDRD_OSKAR"/>
    <property type="match status" value="1"/>
</dbReference>
<evidence type="ECO:0000259" key="8">
    <source>
        <dbReference type="PROSITE" id="PS50304"/>
    </source>
</evidence>
<evidence type="ECO:0000256" key="1">
    <source>
        <dbReference type="ARBA" id="ARBA00004496"/>
    </source>
</evidence>
<keyword evidence="5" id="KW-0694">RNA-binding</keyword>
<dbReference type="CDD" id="cd00048">
    <property type="entry name" value="DSRM_SF"/>
    <property type="match status" value="1"/>
</dbReference>
<keyword evidence="10" id="KW-1185">Reference proteome</keyword>
<keyword evidence="4" id="KW-0744">Spermatogenesis</keyword>
<dbReference type="Gene3D" id="2.40.50.90">
    <property type="match status" value="3"/>
</dbReference>
<dbReference type="OrthoDB" id="10034606at2759"/>
<feature type="region of interest" description="Disordered" evidence="6">
    <location>
        <begin position="88"/>
        <end position="138"/>
    </location>
</feature>
<feature type="domain" description="Tudor" evidence="8">
    <location>
        <begin position="991"/>
        <end position="1049"/>
    </location>
</feature>
<evidence type="ECO:0000313" key="11">
    <source>
        <dbReference type="RefSeq" id="XP_015518204.2"/>
    </source>
</evidence>
<organism evidence="11">
    <name type="scientific">Neodiprion lecontei</name>
    <name type="common">Redheaded pine sawfly</name>
    <dbReference type="NCBI Taxonomy" id="441921"/>
    <lineage>
        <taxon>Eukaryota</taxon>
        <taxon>Metazoa</taxon>
        <taxon>Ecdysozoa</taxon>
        <taxon>Arthropoda</taxon>
        <taxon>Hexapoda</taxon>
        <taxon>Insecta</taxon>
        <taxon>Pterygota</taxon>
        <taxon>Neoptera</taxon>
        <taxon>Endopterygota</taxon>
        <taxon>Hymenoptera</taxon>
        <taxon>Tenthredinoidea</taxon>
        <taxon>Diprionidae</taxon>
        <taxon>Diprioninae</taxon>
        <taxon>Neodiprion</taxon>
    </lineage>
</organism>
<dbReference type="InterPro" id="IPR002999">
    <property type="entry name" value="Tudor"/>
</dbReference>
<dbReference type="PANTHER" id="PTHR22948:SF77">
    <property type="entry name" value="SERINE_THREONINE-PROTEIN KINASE 31-LIKE ISOFORM X1"/>
    <property type="match status" value="1"/>
</dbReference>
<dbReference type="Gene3D" id="3.30.420.610">
    <property type="entry name" value="LOTUS domain-like"/>
    <property type="match status" value="2"/>
</dbReference>
<dbReference type="InterPro" id="IPR035437">
    <property type="entry name" value="SNase_OB-fold_sf"/>
</dbReference>
<dbReference type="SUPFAM" id="SSF63748">
    <property type="entry name" value="Tudor/PWWP/MBT"/>
    <property type="match status" value="3"/>
</dbReference>
<evidence type="ECO:0000256" key="4">
    <source>
        <dbReference type="ARBA" id="ARBA00022871"/>
    </source>
</evidence>
<dbReference type="Gene3D" id="2.30.30.140">
    <property type="match status" value="3"/>
</dbReference>
<feature type="region of interest" description="Disordered" evidence="6">
    <location>
        <begin position="213"/>
        <end position="247"/>
    </location>
</feature>
<feature type="domain" description="HTH OST-type" evidence="9">
    <location>
        <begin position="6"/>
        <end position="79"/>
    </location>
</feature>
<dbReference type="InParanoid" id="A0A6J0BV10"/>
<dbReference type="GO" id="GO:0010468">
    <property type="term" value="P:regulation of gene expression"/>
    <property type="evidence" value="ECO:0007669"/>
    <property type="project" value="UniProtKB-ARBA"/>
</dbReference>
<dbReference type="SUPFAM" id="SSF54768">
    <property type="entry name" value="dsRNA-binding domain-like"/>
    <property type="match status" value="1"/>
</dbReference>
<dbReference type="Proteomes" id="UP000829291">
    <property type="component" value="Chromosome 5"/>
</dbReference>
<dbReference type="InterPro" id="IPR041966">
    <property type="entry name" value="LOTUS-like"/>
</dbReference>
<name>A0A6J0BV10_NEOLC</name>
<accession>A0A6J0BV10</accession>
<feature type="domain" description="HTH OST-type" evidence="9">
    <location>
        <begin position="402"/>
        <end position="469"/>
    </location>
</feature>
<protein>
    <submittedName>
        <fullName evidence="11">Tudor domain-containing protein 7 isoform X1</fullName>
    </submittedName>
</protein>
<dbReference type="GO" id="GO:0030154">
    <property type="term" value="P:cell differentiation"/>
    <property type="evidence" value="ECO:0007669"/>
    <property type="project" value="UniProtKB-ARBA"/>
</dbReference>
<feature type="compositionally biased region" description="Basic residues" evidence="6">
    <location>
        <begin position="98"/>
        <end position="111"/>
    </location>
</feature>
<dbReference type="PROSITE" id="PS51644">
    <property type="entry name" value="HTH_OST"/>
    <property type="match status" value="2"/>
</dbReference>
<sequence length="1134" mass="126556">MGDNADYDEAVANLRACLLSAKGGVSLSELNNDYKKIVGESLPYRKLGYLSLEEFLNDIPGLLITKRGNDWNIIAKPTEDTVHLAQMIARQKSSSSKNRTRGLTAKRRRPAARSGRTPSQFDMPSINSQQRKGSSTNYRAVQRVPSLPPLMQNPPKKTIPPLIEKPPRYMLPNPGIPQTSPSKQLSDRMANKSANLNTRNQPPTVAYKNKVTTQNVLSEKRTPPTPTPLIPPKLGLSIPEKNSKPVQTQSKIVKSISDRLNFKPQTSPSPPTVLSPLSPSQLVAAAAAAESVASSTPPETPKTLQVKTMWPLNSQHQNPCKQLEIYAQSMKLPKPSYKVVKSSAKRQGSFFYCKVKIGSYGCTSYPEEIATSEEATRAVAAKALHELLQINGPLSSLTETTNKNLVKDRVVAIVAEHSNGVFMHQIPKYYQEQFRENLPEDWEKIIVETSEIFKEKGAHDSTILCLPYPSPRSKHRSSDKVAEAISPRVEKIELNPIGPPVPGVLKPPVDEYWDLCITCVLDTTDIWARLIGEEYSDRIESMLNELESYYQKISNVPGVKDIEVGKYYAVQVEEYWHRVQCFEYNAKTGMAVVFFIDHGDDDTYHYSKLYPLEKQFCKIPAQAIKLTLANLEVFNDCAEVIEYLEEVLLGQILVAEVLSRELGEEVTASVILYDTSKEQEVNLNDFLFNKISENILVPKLNQGHVSEVYVSHVTESGDVYLHVKSDSMKYLVSLMNTLIQTGLTSEDIQRSEVKNIDRSKLYLVRCVEDGNWYRGSVASIEAHNRVDVFLVDFGKTIIVRKKQDLLALDQLSEVLPKYPYQAFKVRLHNIPEAMFSSEMATKLTLLAPPDQVILVKIITPALASSPPIVELVKRCEPNNIVVSINSTLAMDPNLAGSNGDGNNNTTRPKKRLERSVSRHSAAGDGELVTRNLKPPVIPDFGRYFDVHITMAASPGNFTVQPYDDRVHLEAMMVQLQEVCVNYMGSAPLSDSIKEGSLYAGKHFDGHFYRVCVSKIINDQMVTVYFCDFGDFSVLSTDKLQPLGRQFLDLPYQAIKARLVGIQPLNIDWSVEDCLRFQELVVERNFVSIVVDSGPDQLSPGDTVLGLKLIDVSGETDIYLDKLLIAEGRAIAIEG</sequence>
<dbReference type="InterPro" id="IPR014720">
    <property type="entry name" value="dsRBD_dom"/>
</dbReference>
<reference evidence="11" key="1">
    <citation type="submission" date="2025-08" db="UniProtKB">
        <authorList>
            <consortium name="RefSeq"/>
        </authorList>
    </citation>
    <scope>IDENTIFICATION</scope>
    <source>
        <tissue evidence="11">Thorax and Abdomen</tissue>
    </source>
</reference>
<feature type="compositionally biased region" description="Polar residues" evidence="6">
    <location>
        <begin position="116"/>
        <end position="138"/>
    </location>
</feature>